<reference evidence="1 2" key="1">
    <citation type="journal article" date="2016" name="Mol. Biol. Evol.">
        <title>Comparative Genomics of Early-Diverging Mushroom-Forming Fungi Provides Insights into the Origins of Lignocellulose Decay Capabilities.</title>
        <authorList>
            <person name="Nagy L.G."/>
            <person name="Riley R."/>
            <person name="Tritt A."/>
            <person name="Adam C."/>
            <person name="Daum C."/>
            <person name="Floudas D."/>
            <person name="Sun H."/>
            <person name="Yadav J.S."/>
            <person name="Pangilinan J."/>
            <person name="Larsson K.H."/>
            <person name="Matsuura K."/>
            <person name="Barry K."/>
            <person name="Labutti K."/>
            <person name="Kuo R."/>
            <person name="Ohm R.A."/>
            <person name="Bhattacharya S.S."/>
            <person name="Shirouzu T."/>
            <person name="Yoshinaga Y."/>
            <person name="Martin F.M."/>
            <person name="Grigoriev I.V."/>
            <person name="Hibbett D.S."/>
        </authorList>
    </citation>
    <scope>NUCLEOTIDE SEQUENCE [LARGE SCALE GENOMIC DNA]</scope>
    <source>
        <strain evidence="1 2">HHB9708</strain>
    </source>
</reference>
<organism evidence="1 2">
    <name type="scientific">Sistotremastrum niveocremeum HHB9708</name>
    <dbReference type="NCBI Taxonomy" id="1314777"/>
    <lineage>
        <taxon>Eukaryota</taxon>
        <taxon>Fungi</taxon>
        <taxon>Dikarya</taxon>
        <taxon>Basidiomycota</taxon>
        <taxon>Agaricomycotina</taxon>
        <taxon>Agaricomycetes</taxon>
        <taxon>Sistotremastrales</taxon>
        <taxon>Sistotremastraceae</taxon>
        <taxon>Sertulicium</taxon>
        <taxon>Sertulicium niveocremeum</taxon>
    </lineage>
</organism>
<keyword evidence="2" id="KW-1185">Reference proteome</keyword>
<sequence>MDEFCALHATEPVLDVVATLVKIPLPWLSIRRRMRRSTWTMDVGASASSAGVTSHEVSDARPTRSADDLGNQRIITIYRLNFLECRLLISQIWSSGTSLTFSDSTEPYTNASPIHHPDMEPMDVEIEVGGHADGHELAGAVGFEVMDVETEGGVILDVVDTGDEAEDIMMDIDDENEDEVMDIDQEEGRAVTDLDVEMGDVASEGVDNMHVCEN</sequence>
<evidence type="ECO:0000313" key="1">
    <source>
        <dbReference type="EMBL" id="KZS87153.1"/>
    </source>
</evidence>
<dbReference type="Proteomes" id="UP000076722">
    <property type="component" value="Unassembled WGS sequence"/>
</dbReference>
<protein>
    <submittedName>
        <fullName evidence="1">Uncharacterized protein</fullName>
    </submittedName>
</protein>
<name>A0A164MXS4_9AGAM</name>
<proteinExistence type="predicted"/>
<gene>
    <name evidence="1" type="ORF">SISNIDRAFT_471173</name>
</gene>
<dbReference type="EMBL" id="KV419455">
    <property type="protein sequence ID" value="KZS87153.1"/>
    <property type="molecule type" value="Genomic_DNA"/>
</dbReference>
<accession>A0A164MXS4</accession>
<evidence type="ECO:0000313" key="2">
    <source>
        <dbReference type="Proteomes" id="UP000076722"/>
    </source>
</evidence>
<dbReference type="AlphaFoldDB" id="A0A164MXS4"/>